<gene>
    <name evidence="1" type="ORF">BRAPAZ1V2_A05P31250.2</name>
</gene>
<dbReference type="EMBL" id="LS974621">
    <property type="protein sequence ID" value="CAG7876604.1"/>
    <property type="molecule type" value="Genomic_DNA"/>
</dbReference>
<evidence type="ECO:0000313" key="1">
    <source>
        <dbReference type="EMBL" id="CAG7876604.1"/>
    </source>
</evidence>
<name>A0A8D9DJA0_BRACM</name>
<dbReference type="AlphaFoldDB" id="A0A8D9DJA0"/>
<sequence>MAVYDHSENIMFRLLTQSFLCSANNDEEGQQEKIKLVHLDLGNYHVIFRFRLPIAYHGRASSIVISGTDIIRPRLGQFLPLVCFEFGFFF</sequence>
<dbReference type="Proteomes" id="UP000694005">
    <property type="component" value="Chromosome A05"/>
</dbReference>
<evidence type="ECO:0000313" key="2">
    <source>
        <dbReference type="Proteomes" id="UP000694005"/>
    </source>
</evidence>
<organism evidence="1 2">
    <name type="scientific">Brassica campestris</name>
    <name type="common">Field mustard</name>
    <dbReference type="NCBI Taxonomy" id="3711"/>
    <lineage>
        <taxon>Eukaryota</taxon>
        <taxon>Viridiplantae</taxon>
        <taxon>Streptophyta</taxon>
        <taxon>Embryophyta</taxon>
        <taxon>Tracheophyta</taxon>
        <taxon>Spermatophyta</taxon>
        <taxon>Magnoliopsida</taxon>
        <taxon>eudicotyledons</taxon>
        <taxon>Gunneridae</taxon>
        <taxon>Pentapetalae</taxon>
        <taxon>rosids</taxon>
        <taxon>malvids</taxon>
        <taxon>Brassicales</taxon>
        <taxon>Brassicaceae</taxon>
        <taxon>Brassiceae</taxon>
        <taxon>Brassica</taxon>
    </lineage>
</organism>
<dbReference type="InterPro" id="IPR036663">
    <property type="entry name" value="Fumarylacetoacetase_C_sf"/>
</dbReference>
<dbReference type="Gene3D" id="3.90.850.10">
    <property type="entry name" value="Fumarylacetoacetase-like, C-terminal domain"/>
    <property type="match status" value="1"/>
</dbReference>
<protein>
    <submittedName>
        <fullName evidence="1">Uncharacterized protein</fullName>
    </submittedName>
</protein>
<dbReference type="Gramene" id="A05p31250.2_BraZ1">
    <property type="protein sequence ID" value="A05p31250.2_BraZ1.CDS"/>
    <property type="gene ID" value="A05g31250.2_BraZ1"/>
</dbReference>
<dbReference type="GO" id="GO:0003824">
    <property type="term" value="F:catalytic activity"/>
    <property type="evidence" value="ECO:0007669"/>
    <property type="project" value="InterPro"/>
</dbReference>
<reference evidence="1 2" key="1">
    <citation type="submission" date="2021-07" db="EMBL/GenBank/DDBJ databases">
        <authorList>
            <consortium name="Genoscope - CEA"/>
            <person name="William W."/>
        </authorList>
    </citation>
    <scope>NUCLEOTIDE SEQUENCE [LARGE SCALE GENOMIC DNA]</scope>
</reference>
<proteinExistence type="predicted"/>
<accession>A0A8D9DJA0</accession>